<sequence>MTTTPPSGDPTMAAITAAVERGQAGEIDRARGDLTELWTTIGPAGDAFHRCTLAHFLADLQPDPAQALVWDIRALDAAETLTDARVRDYHDDLRIAGFHPSLRLNIADNFRRLGSFDAAADQLEAARQQLGALADDAYGRGIRQAIDDSADMIARRSTARRESAPGVTS</sequence>
<dbReference type="STRING" id="1415166.NONO_c69240"/>
<proteinExistence type="predicted"/>
<evidence type="ECO:0000313" key="2">
    <source>
        <dbReference type="Proteomes" id="UP000019150"/>
    </source>
</evidence>
<reference evidence="1 2" key="1">
    <citation type="journal article" date="2014" name="Appl. Environ. Microbiol.">
        <title>Insights into the Microbial Degradation of Rubber and Gutta-Percha by Analysis of the Complete Genome of Nocardia nova SH22a.</title>
        <authorList>
            <person name="Luo Q."/>
            <person name="Hiessl S."/>
            <person name="Poehlein A."/>
            <person name="Daniel R."/>
            <person name="Steinbuchel A."/>
        </authorList>
    </citation>
    <scope>NUCLEOTIDE SEQUENCE [LARGE SCALE GENOMIC DNA]</scope>
    <source>
        <strain evidence="1">SH22a</strain>
    </source>
</reference>
<dbReference type="KEGG" id="nno:NONO_c69240"/>
<organism evidence="1 2">
    <name type="scientific">Nocardia nova SH22a</name>
    <dbReference type="NCBI Taxonomy" id="1415166"/>
    <lineage>
        <taxon>Bacteria</taxon>
        <taxon>Bacillati</taxon>
        <taxon>Actinomycetota</taxon>
        <taxon>Actinomycetes</taxon>
        <taxon>Mycobacteriales</taxon>
        <taxon>Nocardiaceae</taxon>
        <taxon>Nocardia</taxon>
    </lineage>
</organism>
<protein>
    <recommendedName>
        <fullName evidence="3">Tetratricopeptide repeat-containing protein</fullName>
    </recommendedName>
</protein>
<dbReference type="AlphaFoldDB" id="W5TR96"/>
<evidence type="ECO:0008006" key="3">
    <source>
        <dbReference type="Google" id="ProtNLM"/>
    </source>
</evidence>
<evidence type="ECO:0000313" key="1">
    <source>
        <dbReference type="EMBL" id="AHH21689.1"/>
    </source>
</evidence>
<gene>
    <name evidence="1" type="ORF">NONO_c69240</name>
</gene>
<name>W5TR96_9NOCA</name>
<dbReference type="EMBL" id="CP006850">
    <property type="protein sequence ID" value="AHH21689.1"/>
    <property type="molecule type" value="Genomic_DNA"/>
</dbReference>
<dbReference type="HOGENOM" id="CLU_120515_0_0_11"/>
<dbReference type="RefSeq" id="WP_025352983.1">
    <property type="nucleotide sequence ID" value="NZ_CP006850.1"/>
</dbReference>
<dbReference type="PATRIC" id="fig|1415166.3.peg.7111"/>
<keyword evidence="2" id="KW-1185">Reference proteome</keyword>
<accession>W5TR96</accession>
<dbReference type="eggNOG" id="COG1219">
    <property type="taxonomic scope" value="Bacteria"/>
</dbReference>
<dbReference type="OrthoDB" id="8450665at2"/>
<dbReference type="Proteomes" id="UP000019150">
    <property type="component" value="Chromosome"/>
</dbReference>